<dbReference type="EMBL" id="BABT02000076">
    <property type="protein sequence ID" value="GAA96284.1"/>
    <property type="molecule type" value="Genomic_DNA"/>
</dbReference>
<evidence type="ECO:0000256" key="4">
    <source>
        <dbReference type="ARBA" id="ARBA00023015"/>
    </source>
</evidence>
<dbReference type="PANTHER" id="PTHR47660">
    <property type="entry name" value="TRANSCRIPTION FACTOR WITH C2H2 AND ZN(2)-CYS(6) DNA BINDING DOMAIN (EUROFUNG)-RELATED-RELATED"/>
    <property type="match status" value="1"/>
</dbReference>
<feature type="compositionally biased region" description="Basic and acidic residues" evidence="8">
    <location>
        <begin position="28"/>
        <end position="48"/>
    </location>
</feature>
<feature type="domain" description="Zn(2)-C6 fungal-type" evidence="9">
    <location>
        <begin position="136"/>
        <end position="165"/>
    </location>
</feature>
<dbReference type="HOGENOM" id="CLU_350241_0_0_1"/>
<evidence type="ECO:0000256" key="6">
    <source>
        <dbReference type="ARBA" id="ARBA00023242"/>
    </source>
</evidence>
<keyword evidence="2 7" id="KW-0863">Zinc-finger</keyword>
<feature type="region of interest" description="Disordered" evidence="8">
    <location>
        <begin position="21"/>
        <end position="53"/>
    </location>
</feature>
<dbReference type="SUPFAM" id="SSF57667">
    <property type="entry name" value="beta-beta-alpha zinc fingers"/>
    <property type="match status" value="1"/>
</dbReference>
<dbReference type="GO" id="GO:0008270">
    <property type="term" value="F:zinc ion binding"/>
    <property type="evidence" value="ECO:0007669"/>
    <property type="project" value="UniProtKB-KW"/>
</dbReference>
<dbReference type="OrthoDB" id="6365676at2759"/>
<name>G7E0C4_MIXOS</name>
<evidence type="ECO:0000313" key="11">
    <source>
        <dbReference type="EMBL" id="GAA96284.1"/>
    </source>
</evidence>
<evidence type="ECO:0000259" key="9">
    <source>
        <dbReference type="PROSITE" id="PS50048"/>
    </source>
</evidence>
<keyword evidence="1" id="KW-0479">Metal-binding</keyword>
<dbReference type="Gene3D" id="3.30.160.60">
    <property type="entry name" value="Classic Zinc Finger"/>
    <property type="match status" value="1"/>
</dbReference>
<dbReference type="CDD" id="cd12148">
    <property type="entry name" value="fungal_TF_MHR"/>
    <property type="match status" value="1"/>
</dbReference>
<dbReference type="FunFam" id="3.30.160.60:FF:000446">
    <property type="entry name" value="Zinc finger protein"/>
    <property type="match status" value="1"/>
</dbReference>
<dbReference type="InParanoid" id="G7E0C4"/>
<dbReference type="PROSITE" id="PS50048">
    <property type="entry name" value="ZN2_CY6_FUNGAL_2"/>
    <property type="match status" value="1"/>
</dbReference>
<dbReference type="PANTHER" id="PTHR47660:SF2">
    <property type="entry name" value="TRANSCRIPTION FACTOR WITH C2H2 AND ZN(2)-CYS(6) DNA BINDING DOMAIN (EUROFUNG)"/>
    <property type="match status" value="1"/>
</dbReference>
<reference evidence="11 12" key="2">
    <citation type="journal article" date="2012" name="Open Biol.">
        <title>Characteristics of nucleosomes and linker DNA regions on the genome of the basidiomycete Mixia osmundae revealed by mono- and dinucleosome mapping.</title>
        <authorList>
            <person name="Nishida H."/>
            <person name="Kondo S."/>
            <person name="Matsumoto T."/>
            <person name="Suzuki Y."/>
            <person name="Yoshikawa H."/>
            <person name="Taylor T.D."/>
            <person name="Sugiyama J."/>
        </authorList>
    </citation>
    <scope>NUCLEOTIDE SEQUENCE [LARGE SCALE GENOMIC DNA]</scope>
    <source>
        <strain evidence="12">CBS 9802 / IAM 14324 / JCM 22182 / KY 12970</strain>
    </source>
</reference>
<keyword evidence="4" id="KW-0805">Transcription regulation</keyword>
<evidence type="ECO:0000256" key="1">
    <source>
        <dbReference type="ARBA" id="ARBA00022723"/>
    </source>
</evidence>
<sequence length="804" mass="89817">MDSEDQTDPAVERTFVCPHCAPGQEQSYTRKEHLDRHITSRHTDERPHQCGSCNQSFARKDILKRHEQSHMTAQYNMQDQLDPQLDRLQADVPVTPGSSSAAYDTSSSTSAIAAAAVASRQFTGRDPADVLRTSLSCDACSAGRTRCSGTSPCERCSRLGRACTYDRPYARAVYARNDPAQPYVARYSVVRKPGTRDLLADLPPPPAAPQHKSAVVVRQDFMNALLKLEAAETALNGIPQDTAQSPSQRIDLRHQSAHLLNEREDGYEHLKNALQEVWSTSPYAEADPAYRLTPELFKAFIDSYFKCYGNWCAVVHKPSFKVEDTSALVLLTMASIGARYAGDVVAENQRHADALTVMAYRAHAYYGDRVDTVLRPMDHNIASVLMALHHVSCGQREMVDRMLQMEPLSSHIALREGLLVTPDVDWRTERVLSAQQRWELWKLREERQRIGWAAMAFSQICTMCWGTSGDDVSQMVEEVRLPCPQRLWQAQTAEEWVSLLPDNGVPASSPVVSDVLRRLDEISRSSEPEQSLLGIDKHDFTVVRLVLVLIHSKQWQLFEWQNIEAPALGRLQPSDASWISRLGSHSDRLRVQFARLFLPPAAELTANIESGRPEADGQLGLTCLWHFLRFNDCMSIHALQDLAQGEAAHSMSDVKTGLVTWASQDSGRIARETLFHASQLLHSFATDMLTGTNPMDPFMVFYSTLAVFVYIQIVHQPAPANAVPGALVDMSQLLDAEQISQWIDGRMPHATVVLTGVEDMLKRNAATQALMQGYEILSKFKVWPVSQQFAAVLQSMAQENEAQA</sequence>
<dbReference type="SUPFAM" id="SSF57701">
    <property type="entry name" value="Zn2/Cys6 DNA-binding domain"/>
    <property type="match status" value="1"/>
</dbReference>
<evidence type="ECO:0000256" key="7">
    <source>
        <dbReference type="PROSITE-ProRule" id="PRU00042"/>
    </source>
</evidence>
<dbReference type="GO" id="GO:0000981">
    <property type="term" value="F:DNA-binding transcription factor activity, RNA polymerase II-specific"/>
    <property type="evidence" value="ECO:0007669"/>
    <property type="project" value="InterPro"/>
</dbReference>
<evidence type="ECO:0000256" key="5">
    <source>
        <dbReference type="ARBA" id="ARBA00023163"/>
    </source>
</evidence>
<dbReference type="GO" id="GO:0003677">
    <property type="term" value="F:DNA binding"/>
    <property type="evidence" value="ECO:0007669"/>
    <property type="project" value="InterPro"/>
</dbReference>
<evidence type="ECO:0000256" key="8">
    <source>
        <dbReference type="SAM" id="MobiDB-lite"/>
    </source>
</evidence>
<gene>
    <name evidence="11" type="primary">Mo02950</name>
    <name evidence="11" type="ORF">E5Q_02950</name>
</gene>
<keyword evidence="12" id="KW-1185">Reference proteome</keyword>
<dbReference type="InterPro" id="IPR036864">
    <property type="entry name" value="Zn2-C6_fun-type_DNA-bd_sf"/>
</dbReference>
<keyword evidence="5" id="KW-0804">Transcription</keyword>
<dbReference type="SMART" id="SM00355">
    <property type="entry name" value="ZnF_C2H2"/>
    <property type="match status" value="2"/>
</dbReference>
<accession>G7E0C4</accession>
<dbReference type="GO" id="GO:0006351">
    <property type="term" value="P:DNA-templated transcription"/>
    <property type="evidence" value="ECO:0007669"/>
    <property type="project" value="InterPro"/>
</dbReference>
<dbReference type="PROSITE" id="PS50157">
    <property type="entry name" value="ZINC_FINGER_C2H2_2"/>
    <property type="match status" value="2"/>
</dbReference>
<reference evidence="11 12" key="1">
    <citation type="journal article" date="2011" name="J. Gen. Appl. Microbiol.">
        <title>Draft genome sequencing of the enigmatic basidiomycete Mixia osmundae.</title>
        <authorList>
            <person name="Nishida H."/>
            <person name="Nagatsuka Y."/>
            <person name="Sugiyama J."/>
        </authorList>
    </citation>
    <scope>NUCLEOTIDE SEQUENCE [LARGE SCALE GENOMIC DNA]</scope>
    <source>
        <strain evidence="12">CBS 9802 / IAM 14324 / JCM 22182 / KY 12970</strain>
    </source>
</reference>
<dbReference type="SMART" id="SM00066">
    <property type="entry name" value="GAL4"/>
    <property type="match status" value="1"/>
</dbReference>
<feature type="domain" description="C2H2-type" evidence="10">
    <location>
        <begin position="48"/>
        <end position="75"/>
    </location>
</feature>
<dbReference type="CDD" id="cd00067">
    <property type="entry name" value="GAL4"/>
    <property type="match status" value="1"/>
</dbReference>
<organism evidence="11 12">
    <name type="scientific">Mixia osmundae (strain CBS 9802 / IAM 14324 / JCM 22182 / KY 12970)</name>
    <dbReference type="NCBI Taxonomy" id="764103"/>
    <lineage>
        <taxon>Eukaryota</taxon>
        <taxon>Fungi</taxon>
        <taxon>Dikarya</taxon>
        <taxon>Basidiomycota</taxon>
        <taxon>Pucciniomycotina</taxon>
        <taxon>Mixiomycetes</taxon>
        <taxon>Mixiales</taxon>
        <taxon>Mixiaceae</taxon>
        <taxon>Mixia</taxon>
    </lineage>
</organism>
<dbReference type="eggNOG" id="KOG1721">
    <property type="taxonomic scope" value="Eukaryota"/>
</dbReference>
<dbReference type="InterPro" id="IPR001138">
    <property type="entry name" value="Zn2Cys6_DnaBD"/>
</dbReference>
<dbReference type="Pfam" id="PF00172">
    <property type="entry name" value="Zn_clus"/>
    <property type="match status" value="1"/>
</dbReference>
<evidence type="ECO:0008006" key="13">
    <source>
        <dbReference type="Google" id="ProtNLM"/>
    </source>
</evidence>
<keyword evidence="3" id="KW-0862">Zinc</keyword>
<dbReference type="Proteomes" id="UP000009131">
    <property type="component" value="Unassembled WGS sequence"/>
</dbReference>
<dbReference type="OMA" id="WERVHAR"/>
<dbReference type="InterPro" id="IPR007219">
    <property type="entry name" value="XnlR_reg_dom"/>
</dbReference>
<dbReference type="AlphaFoldDB" id="G7E0C4"/>
<dbReference type="RefSeq" id="XP_014570898.1">
    <property type="nucleotide sequence ID" value="XM_014715412.1"/>
</dbReference>
<keyword evidence="6" id="KW-0539">Nucleus</keyword>
<evidence type="ECO:0000256" key="2">
    <source>
        <dbReference type="ARBA" id="ARBA00022771"/>
    </source>
</evidence>
<dbReference type="InterPro" id="IPR013087">
    <property type="entry name" value="Znf_C2H2_type"/>
</dbReference>
<protein>
    <recommendedName>
        <fullName evidence="13">Zn(2)-C6 fungal-type domain-containing protein</fullName>
    </recommendedName>
</protein>
<dbReference type="PROSITE" id="PS00028">
    <property type="entry name" value="ZINC_FINGER_C2H2_1"/>
    <property type="match status" value="1"/>
</dbReference>
<dbReference type="Pfam" id="PF04082">
    <property type="entry name" value="Fungal_trans"/>
    <property type="match status" value="1"/>
</dbReference>
<evidence type="ECO:0000313" key="12">
    <source>
        <dbReference type="Proteomes" id="UP000009131"/>
    </source>
</evidence>
<dbReference type="InterPro" id="IPR036236">
    <property type="entry name" value="Znf_C2H2_sf"/>
</dbReference>
<evidence type="ECO:0000259" key="10">
    <source>
        <dbReference type="PROSITE" id="PS50157"/>
    </source>
</evidence>
<dbReference type="STRING" id="764103.G7E0C4"/>
<feature type="domain" description="C2H2-type" evidence="10">
    <location>
        <begin position="15"/>
        <end position="47"/>
    </location>
</feature>
<dbReference type="Gene3D" id="4.10.240.10">
    <property type="entry name" value="Zn(2)-C6 fungal-type DNA-binding domain"/>
    <property type="match status" value="1"/>
</dbReference>
<comment type="caution">
    <text evidence="11">The sequence shown here is derived from an EMBL/GenBank/DDBJ whole genome shotgun (WGS) entry which is preliminary data.</text>
</comment>
<dbReference type="PROSITE" id="PS00463">
    <property type="entry name" value="ZN2_CY6_FUNGAL_1"/>
    <property type="match status" value="1"/>
</dbReference>
<proteinExistence type="predicted"/>
<evidence type="ECO:0000256" key="3">
    <source>
        <dbReference type="ARBA" id="ARBA00022833"/>
    </source>
</evidence>